<evidence type="ECO:0000313" key="1">
    <source>
        <dbReference type="EMBL" id="SEF39156.1"/>
    </source>
</evidence>
<gene>
    <name evidence="1" type="ORF">SAMN05216403_10148</name>
</gene>
<dbReference type="EMBL" id="FNVK01000001">
    <property type="protein sequence ID" value="SEF39156.1"/>
    <property type="molecule type" value="Genomic_DNA"/>
</dbReference>
<evidence type="ECO:0000313" key="2">
    <source>
        <dbReference type="Proteomes" id="UP000236751"/>
    </source>
</evidence>
<proteinExistence type="predicted"/>
<organism evidence="1 2">
    <name type="scientific">Nitrosospira multiformis (strain ATCC 25196 / NCIMB 11849 / C 71)</name>
    <dbReference type="NCBI Taxonomy" id="323848"/>
    <lineage>
        <taxon>Bacteria</taxon>
        <taxon>Pseudomonadati</taxon>
        <taxon>Pseudomonadota</taxon>
        <taxon>Betaproteobacteria</taxon>
        <taxon>Nitrosomonadales</taxon>
        <taxon>Nitrosomonadaceae</taxon>
        <taxon>Nitrosospira</taxon>
    </lineage>
</organism>
<dbReference type="AlphaFoldDB" id="A0A1H5RLC8"/>
<protein>
    <submittedName>
        <fullName evidence="1">Uncharacterized protein</fullName>
    </submittedName>
</protein>
<accession>A0A1H5RLC8</accession>
<reference evidence="1 2" key="1">
    <citation type="submission" date="2016-10" db="EMBL/GenBank/DDBJ databases">
        <authorList>
            <person name="de Groot N.N."/>
        </authorList>
    </citation>
    <scope>NUCLEOTIDE SEQUENCE [LARGE SCALE GENOMIC DNA]</scope>
    <source>
        <strain evidence="1 2">Nl13</strain>
    </source>
</reference>
<sequence>MNPTGNLTNPTHPPIAPFHDENMQLLVLDVAGDSVISGTVAPVAEKLRSKQGFAEAARIFQEYDASVQVFQKALARLGIHLVQIPLGRRIETNPVCHTSS</sequence>
<dbReference type="Proteomes" id="UP000236751">
    <property type="component" value="Unassembled WGS sequence"/>
</dbReference>
<name>A0A1H5RLC8_NITMU</name>